<dbReference type="InterPro" id="IPR036249">
    <property type="entry name" value="Thioredoxin-like_sf"/>
</dbReference>
<evidence type="ECO:0000313" key="2">
    <source>
        <dbReference type="EMBL" id="UOQ91789.1"/>
    </source>
</evidence>
<proteinExistence type="predicted"/>
<evidence type="ECO:0000259" key="1">
    <source>
        <dbReference type="Pfam" id="PF00462"/>
    </source>
</evidence>
<dbReference type="Proteomes" id="UP000831880">
    <property type="component" value="Chromosome"/>
</dbReference>
<accession>A0ABY4GUT0</accession>
<dbReference type="Gene3D" id="3.40.30.10">
    <property type="entry name" value="Glutaredoxin"/>
    <property type="match status" value="1"/>
</dbReference>
<feature type="domain" description="Glutaredoxin" evidence="1">
    <location>
        <begin position="6"/>
        <end position="62"/>
    </location>
</feature>
<name>A0ABY4GUT0_9BACI</name>
<gene>
    <name evidence="2" type="ORF">MUO14_14725</name>
</gene>
<reference evidence="2 3" key="1">
    <citation type="submission" date="2022-04" db="EMBL/GenBank/DDBJ databases">
        <title>Halobacillus sp. isolated from saltern.</title>
        <authorList>
            <person name="Won M."/>
            <person name="Lee C.-M."/>
            <person name="Woen H.-Y."/>
            <person name="Kwon S.-W."/>
        </authorList>
    </citation>
    <scope>NUCLEOTIDE SEQUENCE [LARGE SCALE GENOMIC DNA]</scope>
    <source>
        <strain evidence="2 3">SSTM10-2</strain>
    </source>
</reference>
<evidence type="ECO:0000313" key="3">
    <source>
        <dbReference type="Proteomes" id="UP000831880"/>
    </source>
</evidence>
<sequence>MNKQKVVVYTSNGCSQCERVLSMLSEWNVAFEERNITGNKRNFKDLQAQGIYATPATMIDNEKILGYQERQLKRTLGVH</sequence>
<dbReference type="RefSeq" id="WP_244751400.1">
    <property type="nucleotide sequence ID" value="NZ_CP095074.1"/>
</dbReference>
<protein>
    <submittedName>
        <fullName evidence="2">Glutaredoxin family protein</fullName>
    </submittedName>
</protein>
<dbReference type="EMBL" id="CP095074">
    <property type="protein sequence ID" value="UOQ91789.1"/>
    <property type="molecule type" value="Genomic_DNA"/>
</dbReference>
<dbReference type="PROSITE" id="PS51354">
    <property type="entry name" value="GLUTAREDOXIN_2"/>
    <property type="match status" value="1"/>
</dbReference>
<keyword evidence="3" id="KW-1185">Reference proteome</keyword>
<dbReference type="Pfam" id="PF00462">
    <property type="entry name" value="Glutaredoxin"/>
    <property type="match status" value="1"/>
</dbReference>
<organism evidence="2 3">
    <name type="scientific">Halobacillus shinanisalinarum</name>
    <dbReference type="NCBI Taxonomy" id="2932258"/>
    <lineage>
        <taxon>Bacteria</taxon>
        <taxon>Bacillati</taxon>
        <taxon>Bacillota</taxon>
        <taxon>Bacilli</taxon>
        <taxon>Bacillales</taxon>
        <taxon>Bacillaceae</taxon>
        <taxon>Halobacillus</taxon>
    </lineage>
</organism>
<dbReference type="SUPFAM" id="SSF52833">
    <property type="entry name" value="Thioredoxin-like"/>
    <property type="match status" value="1"/>
</dbReference>
<dbReference type="CDD" id="cd02976">
    <property type="entry name" value="NrdH"/>
    <property type="match status" value="1"/>
</dbReference>
<dbReference type="InterPro" id="IPR002109">
    <property type="entry name" value="Glutaredoxin"/>
</dbReference>